<organism evidence="12 13">
    <name type="scientific">Conidiobolus coronatus (strain ATCC 28846 / CBS 209.66 / NRRL 28638)</name>
    <name type="common">Delacroixia coronata</name>
    <dbReference type="NCBI Taxonomy" id="796925"/>
    <lineage>
        <taxon>Eukaryota</taxon>
        <taxon>Fungi</taxon>
        <taxon>Fungi incertae sedis</taxon>
        <taxon>Zoopagomycota</taxon>
        <taxon>Entomophthoromycotina</taxon>
        <taxon>Entomophthoromycetes</taxon>
        <taxon>Entomophthorales</taxon>
        <taxon>Ancylistaceae</taxon>
        <taxon>Conidiobolus</taxon>
    </lineage>
</organism>
<comment type="subcellular location">
    <subcellularLocation>
        <location evidence="2">Cytoplasm</location>
    </subcellularLocation>
    <subcellularLocation>
        <location evidence="1">Nucleus</location>
    </subcellularLocation>
</comment>
<feature type="domain" description="SDE2-like" evidence="11">
    <location>
        <begin position="79"/>
        <end position="171"/>
    </location>
</feature>
<keyword evidence="6" id="KW-0508">mRNA splicing</keyword>
<evidence type="ECO:0000256" key="6">
    <source>
        <dbReference type="ARBA" id="ARBA00023187"/>
    </source>
</evidence>
<evidence type="ECO:0000256" key="9">
    <source>
        <dbReference type="SAM" id="Coils"/>
    </source>
</evidence>
<dbReference type="GO" id="GO:0005737">
    <property type="term" value="C:cytoplasm"/>
    <property type="evidence" value="ECO:0007669"/>
    <property type="project" value="UniProtKB-SubCell"/>
</dbReference>
<dbReference type="InterPro" id="IPR053822">
    <property type="entry name" value="SDE2-like_dom"/>
</dbReference>
<proteinExistence type="inferred from homology"/>
<keyword evidence="9" id="KW-0175">Coiled coil</keyword>
<keyword evidence="4" id="KW-0963">Cytoplasm</keyword>
<feature type="compositionally biased region" description="Basic and acidic residues" evidence="10">
    <location>
        <begin position="208"/>
        <end position="222"/>
    </location>
</feature>
<dbReference type="STRING" id="796925.A0A137P2J0"/>
<evidence type="ECO:0000256" key="4">
    <source>
        <dbReference type="ARBA" id="ARBA00022490"/>
    </source>
</evidence>
<evidence type="ECO:0000256" key="1">
    <source>
        <dbReference type="ARBA" id="ARBA00004123"/>
    </source>
</evidence>
<feature type="compositionally biased region" description="Acidic residues" evidence="10">
    <location>
        <begin position="197"/>
        <end position="207"/>
    </location>
</feature>
<evidence type="ECO:0000256" key="7">
    <source>
        <dbReference type="ARBA" id="ARBA00023242"/>
    </source>
</evidence>
<keyword evidence="5" id="KW-0507">mRNA processing</keyword>
<evidence type="ECO:0000256" key="2">
    <source>
        <dbReference type="ARBA" id="ARBA00004496"/>
    </source>
</evidence>
<dbReference type="GO" id="GO:0006397">
    <property type="term" value="P:mRNA processing"/>
    <property type="evidence" value="ECO:0007669"/>
    <property type="project" value="UniProtKB-KW"/>
</dbReference>
<feature type="coiled-coil region" evidence="9">
    <location>
        <begin position="117"/>
        <end position="151"/>
    </location>
</feature>
<dbReference type="GO" id="GO:0008380">
    <property type="term" value="P:RNA splicing"/>
    <property type="evidence" value="ECO:0007669"/>
    <property type="project" value="UniProtKB-KW"/>
</dbReference>
<evidence type="ECO:0000256" key="8">
    <source>
        <dbReference type="ARBA" id="ARBA00023306"/>
    </source>
</evidence>
<name>A0A137P2J0_CONC2</name>
<dbReference type="EMBL" id="KQ964544">
    <property type="protein sequence ID" value="KXN69178.1"/>
    <property type="molecule type" value="Genomic_DNA"/>
</dbReference>
<feature type="region of interest" description="Disordered" evidence="10">
    <location>
        <begin position="176"/>
        <end position="222"/>
    </location>
</feature>
<evidence type="ECO:0000313" key="12">
    <source>
        <dbReference type="EMBL" id="KXN69178.1"/>
    </source>
</evidence>
<dbReference type="Proteomes" id="UP000070444">
    <property type="component" value="Unassembled WGS sequence"/>
</dbReference>
<comment type="similarity">
    <text evidence="3">Belongs to the SDE2 family.</text>
</comment>
<protein>
    <recommendedName>
        <fullName evidence="11">SDE2-like domain-containing protein</fullName>
    </recommendedName>
</protein>
<evidence type="ECO:0000259" key="11">
    <source>
        <dbReference type="Pfam" id="PF22782"/>
    </source>
</evidence>
<dbReference type="PANTHER" id="PTHR12786">
    <property type="entry name" value="SPLICING FACTOR SF3A-RELATED"/>
    <property type="match status" value="1"/>
</dbReference>
<dbReference type="InterPro" id="IPR051421">
    <property type="entry name" value="RNA_Proc_DNA_Dmg_Regulator"/>
</dbReference>
<keyword evidence="13" id="KW-1185">Reference proteome</keyword>
<sequence length="222" mass="25049">MSNYQILVQIPDLEKNSSFFIPLTSSNNTISVNSIEEIISEKLSCSTELFYLSSSNIIEDEIYFENDLQTIQVNFRGKGGKGGFGSMLRSQGGKMNSQQTTNFDSCRDLSGRRLKTIKDAKKLVEYQEQQAELEKEKKEKIKEKIEKIRFDDDKYIEQTKQAVSGVKSAVALVLKNKPSTSQPVKTPSKRILSHWDDESEEESSSENESDHESSSESEAPGK</sequence>
<evidence type="ECO:0000256" key="10">
    <source>
        <dbReference type="SAM" id="MobiDB-lite"/>
    </source>
</evidence>
<keyword evidence="7" id="KW-0539">Nucleus</keyword>
<dbReference type="AlphaFoldDB" id="A0A137P2J0"/>
<dbReference type="GO" id="GO:0005634">
    <property type="term" value="C:nucleus"/>
    <property type="evidence" value="ECO:0007669"/>
    <property type="project" value="UniProtKB-SubCell"/>
</dbReference>
<evidence type="ECO:0000256" key="5">
    <source>
        <dbReference type="ARBA" id="ARBA00022664"/>
    </source>
</evidence>
<reference evidence="12 13" key="1">
    <citation type="journal article" date="2015" name="Genome Biol. Evol.">
        <title>Phylogenomic analyses indicate that early fungi evolved digesting cell walls of algal ancestors of land plants.</title>
        <authorList>
            <person name="Chang Y."/>
            <person name="Wang S."/>
            <person name="Sekimoto S."/>
            <person name="Aerts A.L."/>
            <person name="Choi C."/>
            <person name="Clum A."/>
            <person name="LaButti K.M."/>
            <person name="Lindquist E.A."/>
            <person name="Yee Ngan C."/>
            <person name="Ohm R.A."/>
            <person name="Salamov A.A."/>
            <person name="Grigoriev I.V."/>
            <person name="Spatafora J.W."/>
            <person name="Berbee M.L."/>
        </authorList>
    </citation>
    <scope>NUCLEOTIDE SEQUENCE [LARGE SCALE GENOMIC DNA]</scope>
    <source>
        <strain evidence="12 13">NRRL 28638</strain>
    </source>
</reference>
<dbReference type="PANTHER" id="PTHR12786:SF1">
    <property type="entry name" value="SPLICING REGULATOR SDE2"/>
    <property type="match status" value="1"/>
</dbReference>
<evidence type="ECO:0000313" key="13">
    <source>
        <dbReference type="Proteomes" id="UP000070444"/>
    </source>
</evidence>
<gene>
    <name evidence="12" type="ORF">CONCODRAFT_86040</name>
</gene>
<evidence type="ECO:0000256" key="3">
    <source>
        <dbReference type="ARBA" id="ARBA00008726"/>
    </source>
</evidence>
<dbReference type="OrthoDB" id="547031at2759"/>
<keyword evidence="8" id="KW-0131">Cell cycle</keyword>
<dbReference type="Pfam" id="PF22782">
    <property type="entry name" value="SDE2"/>
    <property type="match status" value="1"/>
</dbReference>
<accession>A0A137P2J0</accession>